<dbReference type="EC" id="6.3.4.15" evidence="2"/>
<dbReference type="InterPro" id="IPR004143">
    <property type="entry name" value="BPL_LPL_catalytic"/>
</dbReference>
<keyword evidence="2" id="KW-0436">Ligase</keyword>
<sequence length="253" mass="25976">MSATGPIQPSFGAPQFPPAFRSFAVVDGQEPMAAAVAAVAGGEGGAGDLFWSTDTDQAAAAFVLEPEVPLSRAIQMAPVLMVAIGDALGAIGPPALAITFRWPLTVLANGGAVGGVFVAVPDGVVPSQVPGTLIVGFNLAVESAAGDGEPGHHPDSTALHEEGCGDLDRTVLVEAVARHFLAWIDSWLQDGFSTVRQSWMSRAYDLERPVKLALAGGNRAGTMIGLDEDGSLLLEAGRSIDAVPLVDAVEPCR</sequence>
<dbReference type="Proteomes" id="UP001342418">
    <property type="component" value="Chromosome"/>
</dbReference>
<dbReference type="Pfam" id="PF16917">
    <property type="entry name" value="BPL_LplA_LipB_2"/>
    <property type="match status" value="1"/>
</dbReference>
<proteinExistence type="predicted"/>
<dbReference type="GO" id="GO:0004077">
    <property type="term" value="F:biotin--[biotin carboxyl-carrier protein] ligase activity"/>
    <property type="evidence" value="ECO:0007669"/>
    <property type="project" value="UniProtKB-EC"/>
</dbReference>
<feature type="domain" description="BPL/LPL catalytic" evidence="1">
    <location>
        <begin position="16"/>
        <end position="200"/>
    </location>
</feature>
<dbReference type="RefSeq" id="WP_338528197.1">
    <property type="nucleotide sequence ID" value="NZ_CP030941.1"/>
</dbReference>
<gene>
    <name evidence="2" type="primary">birA_1</name>
    <name evidence="2" type="ORF">NTH_00142</name>
</gene>
<reference evidence="2 3" key="1">
    <citation type="submission" date="2018-07" db="EMBL/GenBank/DDBJ databases">
        <title>Genome sequence of Nitratireductor thuwali#1536.</title>
        <authorList>
            <person name="Michoud G."/>
            <person name="Merlino G."/>
            <person name="Sefrji F.O."/>
            <person name="Daffonchio D."/>
        </authorList>
    </citation>
    <scope>NUCLEOTIDE SEQUENCE [LARGE SCALE GENOMIC DNA]</scope>
    <source>
        <strain evidence="3">Nit1536</strain>
    </source>
</reference>
<name>A0ABY5MFM3_9HYPH</name>
<protein>
    <submittedName>
        <fullName evidence="2">Bifunctional ligase/repressor BirA</fullName>
        <ecNumber evidence="2">6.3.4.15</ecNumber>
    </submittedName>
</protein>
<accession>A0ABY5MFM3</accession>
<dbReference type="SUPFAM" id="SSF55681">
    <property type="entry name" value="Class II aaRS and biotin synthetases"/>
    <property type="match status" value="1"/>
</dbReference>
<dbReference type="InterPro" id="IPR045864">
    <property type="entry name" value="aa-tRNA-synth_II/BPL/LPL"/>
</dbReference>
<dbReference type="Gene3D" id="3.30.930.10">
    <property type="entry name" value="Bira Bifunctional Protein, Domain 2"/>
    <property type="match status" value="1"/>
</dbReference>
<evidence type="ECO:0000259" key="1">
    <source>
        <dbReference type="Pfam" id="PF16917"/>
    </source>
</evidence>
<dbReference type="EMBL" id="CP030941">
    <property type="protein sequence ID" value="UUP15704.1"/>
    <property type="molecule type" value="Genomic_DNA"/>
</dbReference>
<evidence type="ECO:0000313" key="2">
    <source>
        <dbReference type="EMBL" id="UUP15704.1"/>
    </source>
</evidence>
<keyword evidence="3" id="KW-1185">Reference proteome</keyword>
<organism evidence="2 3">
    <name type="scientific">Nitratireductor thuwali</name>
    <dbReference type="NCBI Taxonomy" id="2267699"/>
    <lineage>
        <taxon>Bacteria</taxon>
        <taxon>Pseudomonadati</taxon>
        <taxon>Pseudomonadota</taxon>
        <taxon>Alphaproteobacteria</taxon>
        <taxon>Hyphomicrobiales</taxon>
        <taxon>Phyllobacteriaceae</taxon>
        <taxon>Nitratireductor</taxon>
    </lineage>
</organism>
<evidence type="ECO:0000313" key="3">
    <source>
        <dbReference type="Proteomes" id="UP001342418"/>
    </source>
</evidence>